<comment type="subcellular location">
    <subcellularLocation>
        <location evidence="1">Cell membrane</location>
        <topology evidence="1">Multi-pass membrane protein</topology>
    </subcellularLocation>
</comment>
<name>A0A1H1IYJ6_NATTX</name>
<feature type="transmembrane region" description="Helical" evidence="8">
    <location>
        <begin position="372"/>
        <end position="395"/>
    </location>
</feature>
<dbReference type="OrthoDB" id="200631at2157"/>
<evidence type="ECO:0000256" key="5">
    <source>
        <dbReference type="ARBA" id="ARBA00022989"/>
    </source>
</evidence>
<feature type="transmembrane region" description="Helical" evidence="8">
    <location>
        <begin position="341"/>
        <end position="360"/>
    </location>
</feature>
<keyword evidence="4 8" id="KW-0812">Transmembrane</keyword>
<feature type="transmembrane region" description="Helical" evidence="8">
    <location>
        <begin position="261"/>
        <end position="281"/>
    </location>
</feature>
<gene>
    <name evidence="9" type="ORF">SAMN04489842_3895</name>
</gene>
<dbReference type="PANTHER" id="PTHR43044">
    <property type="match status" value="1"/>
</dbReference>
<proteinExistence type="inferred from homology"/>
<evidence type="ECO:0000256" key="8">
    <source>
        <dbReference type="SAM" id="Phobius"/>
    </source>
</evidence>
<evidence type="ECO:0000256" key="4">
    <source>
        <dbReference type="ARBA" id="ARBA00022692"/>
    </source>
</evidence>
<feature type="transmembrane region" description="Helical" evidence="8">
    <location>
        <begin position="218"/>
        <end position="241"/>
    </location>
</feature>
<dbReference type="STRING" id="1095778.SAMN04489842_3895"/>
<dbReference type="PANTHER" id="PTHR43044:SF2">
    <property type="entry name" value="POLYSULPHIDE REDUCTASE NRFD"/>
    <property type="match status" value="1"/>
</dbReference>
<keyword evidence="3" id="KW-1003">Cell membrane</keyword>
<feature type="transmembrane region" description="Helical" evidence="8">
    <location>
        <begin position="147"/>
        <end position="167"/>
    </location>
</feature>
<keyword evidence="5 8" id="KW-1133">Transmembrane helix</keyword>
<feature type="transmembrane region" description="Helical" evidence="8">
    <location>
        <begin position="293"/>
        <end position="314"/>
    </location>
</feature>
<feature type="compositionally biased region" description="Basic and acidic residues" evidence="7">
    <location>
        <begin position="449"/>
        <end position="458"/>
    </location>
</feature>
<evidence type="ECO:0000313" key="10">
    <source>
        <dbReference type="Proteomes" id="UP000198848"/>
    </source>
</evidence>
<dbReference type="Proteomes" id="UP000198848">
    <property type="component" value="Unassembled WGS sequence"/>
</dbReference>
<evidence type="ECO:0000256" key="6">
    <source>
        <dbReference type="ARBA" id="ARBA00023136"/>
    </source>
</evidence>
<dbReference type="RefSeq" id="WP_090385587.1">
    <property type="nucleotide sequence ID" value="NZ_FNLC01000006.1"/>
</dbReference>
<feature type="region of interest" description="Disordered" evidence="7">
    <location>
        <begin position="449"/>
        <end position="468"/>
    </location>
</feature>
<reference evidence="10" key="1">
    <citation type="submission" date="2016-10" db="EMBL/GenBank/DDBJ databases">
        <authorList>
            <person name="Varghese N."/>
            <person name="Submissions S."/>
        </authorList>
    </citation>
    <scope>NUCLEOTIDE SEQUENCE [LARGE SCALE GENOMIC DNA]</scope>
    <source>
        <strain evidence="10">DSM 24767</strain>
    </source>
</reference>
<dbReference type="AlphaFoldDB" id="A0A1H1IYJ6"/>
<accession>A0A1H1IYJ6</accession>
<comment type="similarity">
    <text evidence="2">Belongs to the NrfD family.</text>
</comment>
<evidence type="ECO:0000256" key="1">
    <source>
        <dbReference type="ARBA" id="ARBA00004651"/>
    </source>
</evidence>
<dbReference type="Pfam" id="PF03916">
    <property type="entry name" value="NrfD"/>
    <property type="match status" value="1"/>
</dbReference>
<feature type="transmembrane region" description="Helical" evidence="8">
    <location>
        <begin position="66"/>
        <end position="92"/>
    </location>
</feature>
<keyword evidence="6 8" id="KW-0472">Membrane</keyword>
<evidence type="ECO:0000313" key="9">
    <source>
        <dbReference type="EMBL" id="SDR42436.1"/>
    </source>
</evidence>
<feature type="transmembrane region" description="Helical" evidence="8">
    <location>
        <begin position="24"/>
        <end position="46"/>
    </location>
</feature>
<dbReference type="InterPro" id="IPR005614">
    <property type="entry name" value="NrfD-like"/>
</dbReference>
<keyword evidence="10" id="KW-1185">Reference proteome</keyword>
<evidence type="ECO:0000256" key="7">
    <source>
        <dbReference type="SAM" id="MobiDB-lite"/>
    </source>
</evidence>
<feature type="transmembrane region" description="Helical" evidence="8">
    <location>
        <begin position="104"/>
        <end position="122"/>
    </location>
</feature>
<evidence type="ECO:0000256" key="3">
    <source>
        <dbReference type="ARBA" id="ARBA00022475"/>
    </source>
</evidence>
<protein>
    <submittedName>
        <fullName evidence="9">Prokaryotic molybdopterin-containing oxidoreductase family, membrane subunit</fullName>
    </submittedName>
</protein>
<feature type="compositionally biased region" description="Acidic residues" evidence="7">
    <location>
        <begin position="459"/>
        <end position="468"/>
    </location>
</feature>
<dbReference type="EMBL" id="FNLC01000006">
    <property type="protein sequence ID" value="SDR42436.1"/>
    <property type="molecule type" value="Genomic_DNA"/>
</dbReference>
<feature type="transmembrane region" description="Helical" evidence="8">
    <location>
        <begin position="415"/>
        <end position="432"/>
    </location>
</feature>
<evidence type="ECO:0000256" key="2">
    <source>
        <dbReference type="ARBA" id="ARBA00008929"/>
    </source>
</evidence>
<sequence length="468" mass="51532">MSTKTPTESDILRPVGIETISKKYLAVFGAAAAAFGIFLIGWFYQLYVGMSVTGLSDWGSGGGVTWGLYIGAFIWWVGIAHGGIILSAAVRLLGMDRYMPVARLAEMLTLAGLSAAGFYIIVHMGRPDRMVTSVIGHYHITVNNSPLVWDVTVITAYFVLTATYLGLTLRYDISRLRDDLPSFAPKVGSFQAPDLLAPVYNLMTLGYSEKEDKVIERMVWWVALAIIIMAPLLLHGGVIPWLFALLPTYPGWFGAIQGPQFLTIALTSAISGVILVSYAFRRAYDWDHIITDDIFRGLLLWLGFFCLLFLWLQLQQLVSGSFSPTVDHAAATASKLSHPAYIVPMLMVLGVLAYIFATTLRPSLFNKKRAIGAAVLVLIATLVEKTYFVVAGLWYPAFSIYDATPGEYYPSLIEMSSVLGTIGMVTLFFLVISKLVPVVELHAIEHLRGDHGHGHDEHETETEPEVKA</sequence>
<organism evidence="9 10">
    <name type="scientific">Natronobacterium texcoconense</name>
    <dbReference type="NCBI Taxonomy" id="1095778"/>
    <lineage>
        <taxon>Archaea</taxon>
        <taxon>Methanobacteriati</taxon>
        <taxon>Methanobacteriota</taxon>
        <taxon>Stenosarchaea group</taxon>
        <taxon>Halobacteria</taxon>
        <taxon>Halobacteriales</taxon>
        <taxon>Natrialbaceae</taxon>
        <taxon>Natronobacterium</taxon>
    </lineage>
</organism>
<dbReference type="GO" id="GO:0005886">
    <property type="term" value="C:plasma membrane"/>
    <property type="evidence" value="ECO:0007669"/>
    <property type="project" value="UniProtKB-SubCell"/>
</dbReference>